<dbReference type="InterPro" id="IPR035917">
    <property type="entry name" value="YjbQ-like_sf"/>
</dbReference>
<evidence type="ECO:0008006" key="6">
    <source>
        <dbReference type="Google" id="ProtNLM"/>
    </source>
</evidence>
<dbReference type="PANTHER" id="PTHR30615:SF8">
    <property type="entry name" value="UPF0047 PROTEIN C4A8.02C"/>
    <property type="match status" value="1"/>
</dbReference>
<protein>
    <recommendedName>
        <fullName evidence="6">Secondary thiamine-phosphate synthase enzyme</fullName>
    </recommendedName>
</protein>
<dbReference type="Proteomes" id="UP000185608">
    <property type="component" value="Chromosome"/>
</dbReference>
<gene>
    <name evidence="3" type="ORF">HSR6_1090</name>
    <name evidence="2" type="ORF">HTSR_1057</name>
</gene>
<name>A0A1D8S4F7_9EURY</name>
<dbReference type="EMBL" id="CP016070">
    <property type="protein sequence ID" value="AOW80239.1"/>
    <property type="molecule type" value="Genomic_DNA"/>
</dbReference>
<comment type="similarity">
    <text evidence="1">Belongs to the UPF0047 family.</text>
</comment>
<accession>A0A1J1ABL7</accession>
<dbReference type="PATRIC" id="fig|1855411.3.peg.1058"/>
<dbReference type="InterPro" id="IPR001602">
    <property type="entry name" value="UPF0047_YjbQ-like"/>
</dbReference>
<dbReference type="Proteomes" id="UP000186165">
    <property type="component" value="Chromosome"/>
</dbReference>
<keyword evidence="5" id="KW-1185">Reference proteome</keyword>
<dbReference type="Gene3D" id="2.60.120.460">
    <property type="entry name" value="YjbQ-like"/>
    <property type="match status" value="1"/>
</dbReference>
<evidence type="ECO:0000256" key="1">
    <source>
        <dbReference type="ARBA" id="ARBA00005534"/>
    </source>
</evidence>
<sequence>METTQRLEVTDVTDQVRAAIPEGATGTVTVFSNHTTTGITVNEGEERLLNDFESALDSLVPDSGWEHDQIDANADSHIRAMLVGPSETIPVADGKLQLGTWQSVLLVECDGPRTRTIQVLSSE</sequence>
<reference evidence="2 4" key="1">
    <citation type="submission" date="2016-06" db="EMBL/GenBank/DDBJ databases">
        <title>Discovery of anaerobic lithoheterotrophic haloarchaeon capable of sulfur respiration by hydrogen and formate.</title>
        <authorList>
            <person name="Sorokin D.Y."/>
            <person name="Kublanov I.V."/>
            <person name="Roman P."/>
            <person name="Sinninghe Damste J.S."/>
            <person name="Golyshin P.N."/>
            <person name="Rojo D."/>
            <person name="Ciordia S."/>
            <person name="Mena Md.C."/>
            <person name="Ferrer M."/>
            <person name="Smedile F."/>
            <person name="Messina E."/>
            <person name="La Cono V."/>
            <person name="Yakimov M.M."/>
        </authorList>
    </citation>
    <scope>NUCLEOTIDE SEQUENCE [LARGE SCALE GENOMIC DNA]</scope>
    <source>
        <strain evidence="2 4">HTSR1</strain>
    </source>
</reference>
<proteinExistence type="inferred from homology"/>
<dbReference type="KEGG" id="hhsr:HSR6_1090"/>
<accession>A0A1D8S4F7</accession>
<dbReference type="PROSITE" id="PS01314">
    <property type="entry name" value="UPF0047"/>
    <property type="match status" value="1"/>
</dbReference>
<dbReference type="SUPFAM" id="SSF111038">
    <property type="entry name" value="YjbQ-like"/>
    <property type="match status" value="1"/>
</dbReference>
<dbReference type="STRING" id="1873524.HSR6_1090"/>
<dbReference type="KEGG" id="halh:HTSR_1057"/>
<reference evidence="5" key="2">
    <citation type="submission" date="2016-08" db="EMBL/GenBank/DDBJ databases">
        <title>Discovery of first anaerobic lithoheterotrophic haloarchae widely represented in hypersaline habitats.</title>
        <authorList>
            <person name="Sorokin D.Y."/>
            <person name="Kublanov I.V."/>
            <person name="Roman P."/>
            <person name="Sinninghe Damste J.S."/>
            <person name="Golyshin P.N."/>
            <person name="Rojo D."/>
            <person name="Ciordia S."/>
            <person name="Mena Md.C."/>
            <person name="Ferrer M."/>
            <person name="Smedile F."/>
            <person name="Messina E."/>
            <person name="La Cono V."/>
            <person name="Yakimov M.M."/>
        </authorList>
    </citation>
    <scope>NUCLEOTIDE SEQUENCE [LARGE SCALE GENOMIC DNA]</scope>
    <source>
        <strain evidence="5">HSR6</strain>
    </source>
</reference>
<reference evidence="3" key="3">
    <citation type="journal article" date="2017" name="ISME J.">
        <title>Discovery of anaerobic lithoheterotrophic haloarchaea, ubiquitous in hypersaline habitats.</title>
        <authorList>
            <person name="Sorokin D.Y."/>
            <person name="Messina E."/>
            <person name="Smedile F."/>
            <person name="Roman P."/>
            <person name="Damste J.S.S."/>
            <person name="Ciordia S."/>
            <person name="Mena M.C."/>
            <person name="Ferrer M."/>
            <person name="Golyshin P.N."/>
            <person name="Kublanov I.V."/>
            <person name="Samarov N.I."/>
            <person name="Toshchakov S.V."/>
            <person name="La Cono V."/>
            <person name="Yakimov M.M."/>
        </authorList>
    </citation>
    <scope>NUCLEOTIDE SEQUENCE</scope>
    <source>
        <strain evidence="3">HSR6</strain>
    </source>
</reference>
<dbReference type="AlphaFoldDB" id="A0A1D8S4F7"/>
<organism evidence="2 4">
    <name type="scientific">Halodesulfurarchaeum formicicum</name>
    <dbReference type="NCBI Taxonomy" id="1873524"/>
    <lineage>
        <taxon>Archaea</taxon>
        <taxon>Methanobacteriati</taxon>
        <taxon>Methanobacteriota</taxon>
        <taxon>Stenosarchaea group</taxon>
        <taxon>Halobacteria</taxon>
        <taxon>Halobacteriales</taxon>
        <taxon>Halobacteriaceae</taxon>
        <taxon>Halodesulfurarchaeum</taxon>
    </lineage>
</organism>
<evidence type="ECO:0000313" key="4">
    <source>
        <dbReference type="Proteomes" id="UP000185608"/>
    </source>
</evidence>
<evidence type="ECO:0000313" key="2">
    <source>
        <dbReference type="EMBL" id="AOW80239.1"/>
    </source>
</evidence>
<dbReference type="NCBIfam" id="TIGR00149">
    <property type="entry name" value="TIGR00149_YjbQ"/>
    <property type="match status" value="1"/>
</dbReference>
<dbReference type="PANTHER" id="PTHR30615">
    <property type="entry name" value="UNCHARACTERIZED PROTEIN YJBQ-RELATED"/>
    <property type="match status" value="1"/>
</dbReference>
<dbReference type="PIRSF" id="PIRSF004681">
    <property type="entry name" value="UCP004681"/>
    <property type="match status" value="1"/>
</dbReference>
<evidence type="ECO:0000313" key="5">
    <source>
        <dbReference type="Proteomes" id="UP000186165"/>
    </source>
</evidence>
<evidence type="ECO:0000313" key="3">
    <source>
        <dbReference type="EMBL" id="APE95540.1"/>
    </source>
</evidence>
<dbReference type="Pfam" id="PF01894">
    <property type="entry name" value="YjbQ"/>
    <property type="match status" value="1"/>
</dbReference>
<dbReference type="EMBL" id="CP016804">
    <property type="protein sequence ID" value="APE95540.1"/>
    <property type="molecule type" value="Genomic_DNA"/>
</dbReference>